<protein>
    <submittedName>
        <fullName evidence="2">Uncharacterized protein</fullName>
    </submittedName>
</protein>
<keyword evidence="1" id="KW-1133">Transmembrane helix</keyword>
<name>A0A5C5G7R7_9RHOB</name>
<proteinExistence type="predicted"/>
<dbReference type="RefSeq" id="WP_140197511.1">
    <property type="nucleotide sequence ID" value="NZ_CP065915.1"/>
</dbReference>
<dbReference type="AlphaFoldDB" id="A0A5C5G7R7"/>
<feature type="transmembrane region" description="Helical" evidence="1">
    <location>
        <begin position="59"/>
        <end position="85"/>
    </location>
</feature>
<comment type="caution">
    <text evidence="2">The sequence shown here is derived from an EMBL/GenBank/DDBJ whole genome shotgun (WGS) entry which is preliminary data.</text>
</comment>
<evidence type="ECO:0000256" key="1">
    <source>
        <dbReference type="SAM" id="Phobius"/>
    </source>
</evidence>
<accession>A0A5C5G7R7</accession>
<dbReference type="OrthoDB" id="7866023at2"/>
<sequence>MGQVTIIVLIGIAIGIGPGFVLTRKGRTLPWILSMVMLALVAAWFVFEGRAQDSGWDAIGYGIIAFVMIAPVAVGILVGGLAGLYRRRKAGQTTPHDTAS</sequence>
<organism evidence="2 3">
    <name type="scientific">Pelagovum pacificum</name>
    <dbReference type="NCBI Taxonomy" id="2588711"/>
    <lineage>
        <taxon>Bacteria</taxon>
        <taxon>Pseudomonadati</taxon>
        <taxon>Pseudomonadota</taxon>
        <taxon>Alphaproteobacteria</taxon>
        <taxon>Rhodobacterales</taxon>
        <taxon>Paracoccaceae</taxon>
        <taxon>Pelagovum</taxon>
    </lineage>
</organism>
<evidence type="ECO:0000313" key="3">
    <source>
        <dbReference type="Proteomes" id="UP000314011"/>
    </source>
</evidence>
<dbReference type="EMBL" id="VFFF01000004">
    <property type="protein sequence ID" value="TNY30716.1"/>
    <property type="molecule type" value="Genomic_DNA"/>
</dbReference>
<keyword evidence="1" id="KW-0472">Membrane</keyword>
<feature type="transmembrane region" description="Helical" evidence="1">
    <location>
        <begin position="29"/>
        <end position="47"/>
    </location>
</feature>
<reference evidence="2 3" key="1">
    <citation type="submission" date="2019-06" db="EMBL/GenBank/DDBJ databases">
        <title>Genome of new Rhodobacteraceae sp. SM1903.</title>
        <authorList>
            <person name="Ren X."/>
        </authorList>
    </citation>
    <scope>NUCLEOTIDE SEQUENCE [LARGE SCALE GENOMIC DNA]</scope>
    <source>
        <strain evidence="2 3">SM1903</strain>
    </source>
</reference>
<feature type="transmembrane region" description="Helical" evidence="1">
    <location>
        <begin position="6"/>
        <end position="22"/>
    </location>
</feature>
<keyword evidence="3" id="KW-1185">Reference proteome</keyword>
<evidence type="ECO:0000313" key="2">
    <source>
        <dbReference type="EMBL" id="TNY30716.1"/>
    </source>
</evidence>
<keyword evidence="1" id="KW-0812">Transmembrane</keyword>
<gene>
    <name evidence="2" type="ORF">FHY64_19245</name>
</gene>
<dbReference type="Proteomes" id="UP000314011">
    <property type="component" value="Unassembled WGS sequence"/>
</dbReference>